<dbReference type="SUPFAM" id="SSF49899">
    <property type="entry name" value="Concanavalin A-like lectins/glucanases"/>
    <property type="match status" value="1"/>
</dbReference>
<dbReference type="Gene3D" id="2.60.120.200">
    <property type="match status" value="1"/>
</dbReference>
<dbReference type="InterPro" id="IPR013320">
    <property type="entry name" value="ConA-like_dom_sf"/>
</dbReference>
<sequence length="145" mass="16040">FKGTGDVVPLTHGFTIPTDSWQHVVITRTPVTHTVTVYLNSIEGSTAVWNEAFSPDAVGTSYNGGERKYFDGRIANLALWTRALTEPEIQSIYIQGFTFSLIGDDLLNGLYHYWEMDDIENCCNDATDRGKKLTKTNAGGMETGI</sequence>
<protein>
    <recommendedName>
        <fullName evidence="2">LamG-like jellyroll fold domain-containing protein</fullName>
    </recommendedName>
</protein>
<dbReference type="AlphaFoldDB" id="A0A382VB17"/>
<name>A0A382VB17_9ZZZZ</name>
<dbReference type="EMBL" id="UINC01150600">
    <property type="protein sequence ID" value="SVD43736.1"/>
    <property type="molecule type" value="Genomic_DNA"/>
</dbReference>
<organism evidence="1">
    <name type="scientific">marine metagenome</name>
    <dbReference type="NCBI Taxonomy" id="408172"/>
    <lineage>
        <taxon>unclassified sequences</taxon>
        <taxon>metagenomes</taxon>
        <taxon>ecological metagenomes</taxon>
    </lineage>
</organism>
<evidence type="ECO:0000313" key="1">
    <source>
        <dbReference type="EMBL" id="SVD43736.1"/>
    </source>
</evidence>
<dbReference type="Pfam" id="PF13385">
    <property type="entry name" value="Laminin_G_3"/>
    <property type="match status" value="1"/>
</dbReference>
<proteinExistence type="predicted"/>
<accession>A0A382VB17</accession>
<gene>
    <name evidence="1" type="ORF">METZ01_LOCUS396590</name>
</gene>
<reference evidence="1" key="1">
    <citation type="submission" date="2018-05" db="EMBL/GenBank/DDBJ databases">
        <authorList>
            <person name="Lanie J.A."/>
            <person name="Ng W.-L."/>
            <person name="Kazmierczak K.M."/>
            <person name="Andrzejewski T.M."/>
            <person name="Davidsen T.M."/>
            <person name="Wayne K.J."/>
            <person name="Tettelin H."/>
            <person name="Glass J.I."/>
            <person name="Rusch D."/>
            <person name="Podicherti R."/>
            <person name="Tsui H.-C.T."/>
            <person name="Winkler M.E."/>
        </authorList>
    </citation>
    <scope>NUCLEOTIDE SEQUENCE</scope>
</reference>
<evidence type="ECO:0008006" key="2">
    <source>
        <dbReference type="Google" id="ProtNLM"/>
    </source>
</evidence>
<feature type="non-terminal residue" evidence="1">
    <location>
        <position position="1"/>
    </location>
</feature>